<dbReference type="SUPFAM" id="SSF89009">
    <property type="entry name" value="GAT-like domain"/>
    <property type="match status" value="1"/>
</dbReference>
<dbReference type="GO" id="GO:0005545">
    <property type="term" value="F:1-phosphatidylinositol binding"/>
    <property type="evidence" value="ECO:0007669"/>
    <property type="project" value="InterPro"/>
</dbReference>
<feature type="region of interest" description="Disordered" evidence="3">
    <location>
        <begin position="343"/>
        <end position="402"/>
    </location>
</feature>
<feature type="compositionally biased region" description="Low complexity" evidence="3">
    <location>
        <begin position="521"/>
        <end position="543"/>
    </location>
</feature>
<feature type="compositionally biased region" description="Low complexity" evidence="3">
    <location>
        <begin position="375"/>
        <end position="386"/>
    </location>
</feature>
<feature type="region of interest" description="Disordered" evidence="3">
    <location>
        <begin position="418"/>
        <end position="622"/>
    </location>
</feature>
<feature type="compositionally biased region" description="Low complexity" evidence="3">
    <location>
        <begin position="583"/>
        <end position="592"/>
    </location>
</feature>
<comment type="caution">
    <text evidence="5">The sequence shown here is derived from an EMBL/GenBank/DDBJ whole genome shotgun (WGS) entry which is preliminary data.</text>
</comment>
<evidence type="ECO:0000313" key="6">
    <source>
        <dbReference type="Proteomes" id="UP000193689"/>
    </source>
</evidence>
<feature type="compositionally biased region" description="Polar residues" evidence="3">
    <location>
        <begin position="391"/>
        <end position="402"/>
    </location>
</feature>
<evidence type="ECO:0000256" key="1">
    <source>
        <dbReference type="ARBA" id="ARBA00004496"/>
    </source>
</evidence>
<dbReference type="Gene3D" id="1.20.58.150">
    <property type="entry name" value="ANTH domain"/>
    <property type="match status" value="1"/>
</dbReference>
<accession>A0A1Y2DFH9</accession>
<evidence type="ECO:0000256" key="2">
    <source>
        <dbReference type="ARBA" id="ARBA00022490"/>
    </source>
</evidence>
<dbReference type="FunCoup" id="A0A1Y2DFH9">
    <property type="interactions" value="411"/>
</dbReference>
<dbReference type="CDD" id="cd16988">
    <property type="entry name" value="ANTH_N_YAP180"/>
    <property type="match status" value="1"/>
</dbReference>
<feature type="compositionally biased region" description="Pro residues" evidence="3">
    <location>
        <begin position="492"/>
        <end position="505"/>
    </location>
</feature>
<feature type="compositionally biased region" description="Polar residues" evidence="3">
    <location>
        <begin position="601"/>
        <end position="622"/>
    </location>
</feature>
<dbReference type="FunFam" id="1.25.40.90:FF:000025">
    <property type="entry name" value="ENTH domain protein"/>
    <property type="match status" value="1"/>
</dbReference>
<dbReference type="GO" id="GO:0072583">
    <property type="term" value="P:clathrin-dependent endocytosis"/>
    <property type="evidence" value="ECO:0007669"/>
    <property type="project" value="InterPro"/>
</dbReference>
<dbReference type="InterPro" id="IPR011417">
    <property type="entry name" value="ANTH_dom"/>
</dbReference>
<feature type="compositionally biased region" description="Polar residues" evidence="3">
    <location>
        <begin position="304"/>
        <end position="317"/>
    </location>
</feature>
<protein>
    <submittedName>
        <fullName evidence="5">ANTH domain-domain-containing protein</fullName>
    </submittedName>
</protein>
<dbReference type="STRING" id="1141098.A0A1Y2DFH9"/>
<name>A0A1Y2DFH9_9PEZI</name>
<dbReference type="GO" id="GO:0000149">
    <property type="term" value="F:SNARE binding"/>
    <property type="evidence" value="ECO:0007669"/>
    <property type="project" value="TreeGrafter"/>
</dbReference>
<keyword evidence="6" id="KW-1185">Reference proteome</keyword>
<dbReference type="PANTHER" id="PTHR22951">
    <property type="entry name" value="CLATHRIN ASSEMBLY PROTEIN"/>
    <property type="match status" value="1"/>
</dbReference>
<dbReference type="GO" id="GO:0005905">
    <property type="term" value="C:clathrin-coated pit"/>
    <property type="evidence" value="ECO:0007669"/>
    <property type="project" value="TreeGrafter"/>
</dbReference>
<evidence type="ECO:0000256" key="3">
    <source>
        <dbReference type="SAM" id="MobiDB-lite"/>
    </source>
</evidence>
<dbReference type="GO" id="GO:0048268">
    <property type="term" value="P:clathrin coat assembly"/>
    <property type="evidence" value="ECO:0007669"/>
    <property type="project" value="InterPro"/>
</dbReference>
<dbReference type="GO" id="GO:0032050">
    <property type="term" value="F:clathrin heavy chain binding"/>
    <property type="evidence" value="ECO:0007669"/>
    <property type="project" value="TreeGrafter"/>
</dbReference>
<dbReference type="FunFam" id="1.20.58.150:FF:000004">
    <property type="entry name" value="ENTH domain protein"/>
    <property type="match status" value="1"/>
</dbReference>
<keyword evidence="2" id="KW-0963">Cytoplasm</keyword>
<feature type="compositionally biased region" description="Low complexity" evidence="3">
    <location>
        <begin position="554"/>
        <end position="569"/>
    </location>
</feature>
<dbReference type="OrthoDB" id="44015at2759"/>
<dbReference type="InterPro" id="IPR014712">
    <property type="entry name" value="ANTH_dom_sf"/>
</dbReference>
<dbReference type="InParanoid" id="A0A1Y2DFH9"/>
<dbReference type="InterPro" id="IPR008942">
    <property type="entry name" value="ENTH_VHS"/>
</dbReference>
<dbReference type="Proteomes" id="UP000193689">
    <property type="component" value="Unassembled WGS sequence"/>
</dbReference>
<evidence type="ECO:0000313" key="5">
    <source>
        <dbReference type="EMBL" id="ORY57896.1"/>
    </source>
</evidence>
<dbReference type="Pfam" id="PF07651">
    <property type="entry name" value="ANTH"/>
    <property type="match status" value="1"/>
</dbReference>
<proteinExistence type="predicted"/>
<feature type="compositionally biased region" description="Polar residues" evidence="3">
    <location>
        <begin position="445"/>
        <end position="486"/>
    </location>
</feature>
<sequence length="622" mass="68225">MASSFEKSVKGATKTKAAPPKTKYIEHILIATHAGEAGVGEVFRALQFRLRDSTWTVVFKSLITIHLMIREGSPDATLAYLAKHRNMLAISSFTDAQLQGRNIKHYSAYLAERARAYRDTKVDWVRVTETRLEKLSVEKGLLRETEAVQHQLTALLKCDVLDEPENEITITVFRLLVLDLLSLFQILNQAMINILGHFFEMSKPDAERAMDIYRNFTRQTDFVVQYLGVARQYEHHTRVEVPKLKHAPVNLGRQLEEYLKDTDFEIHRRQYLAELEAKKKGGTASSSFNPLTKSEAAAKLFPDANTNINGASSTMSKPPQPAKGPDPDLIDFFDSIEQNQTTMATNGQQQQPPPQAPQMPMNNQWASNSPFNNMQQTGQQFQSSGFAPQPTGFQSNSPFQEQNVGAFGNQQQMQPNFTVTGFGGYAPQQTFSPGGLSSIPDGSVANFQTGVSPPMQTAMPTGLQPQQTANPFRQSMLMSNPTGMSNVSSFASPPPPVPPVPPMPSMPSAATGGPQRQSTNPFARPATSTSASPFSNSTSNPPFQSALSNSSPFQSQPAMQAPAPLQPMATGTNPFAKNFGGNQLQNQQQRPQTSGVLMPQPTGSTNPFRQGAFTNHQTGMGW</sequence>
<dbReference type="PANTHER" id="PTHR22951:SF5">
    <property type="entry name" value="PHOSPHATIDYLINOSITOL-BINDING CLATHRIN ASSEMBLY PROTEIN LAP"/>
    <property type="match status" value="1"/>
</dbReference>
<dbReference type="EMBL" id="MCFJ01000018">
    <property type="protein sequence ID" value="ORY57896.1"/>
    <property type="molecule type" value="Genomic_DNA"/>
</dbReference>
<gene>
    <name evidence="5" type="ORF">BCR38DRAFT_82019</name>
</gene>
<dbReference type="RefSeq" id="XP_040711025.1">
    <property type="nucleotide sequence ID" value="XM_040865674.1"/>
</dbReference>
<dbReference type="AlphaFoldDB" id="A0A1Y2DFH9"/>
<comment type="subcellular location">
    <subcellularLocation>
        <location evidence="1">Cytoplasm</location>
    </subcellularLocation>
</comment>
<dbReference type="GO" id="GO:0005546">
    <property type="term" value="F:phosphatidylinositol-4,5-bisphosphate binding"/>
    <property type="evidence" value="ECO:0007669"/>
    <property type="project" value="TreeGrafter"/>
</dbReference>
<dbReference type="Gene3D" id="1.25.40.90">
    <property type="match status" value="1"/>
</dbReference>
<feature type="region of interest" description="Disordered" evidence="3">
    <location>
        <begin position="304"/>
        <end position="331"/>
    </location>
</feature>
<dbReference type="PROSITE" id="PS50942">
    <property type="entry name" value="ENTH"/>
    <property type="match status" value="1"/>
</dbReference>
<feature type="compositionally biased region" description="Polar residues" evidence="3">
    <location>
        <begin position="365"/>
        <end position="374"/>
    </location>
</feature>
<dbReference type="GeneID" id="63781886"/>
<dbReference type="SUPFAM" id="SSF48464">
    <property type="entry name" value="ENTH/VHS domain"/>
    <property type="match status" value="1"/>
</dbReference>
<evidence type="ECO:0000259" key="4">
    <source>
        <dbReference type="PROSITE" id="PS50942"/>
    </source>
</evidence>
<organism evidence="5 6">
    <name type="scientific">Pseudomassariella vexata</name>
    <dbReference type="NCBI Taxonomy" id="1141098"/>
    <lineage>
        <taxon>Eukaryota</taxon>
        <taxon>Fungi</taxon>
        <taxon>Dikarya</taxon>
        <taxon>Ascomycota</taxon>
        <taxon>Pezizomycotina</taxon>
        <taxon>Sordariomycetes</taxon>
        <taxon>Xylariomycetidae</taxon>
        <taxon>Amphisphaeriales</taxon>
        <taxon>Pseudomassariaceae</taxon>
        <taxon>Pseudomassariella</taxon>
    </lineage>
</organism>
<dbReference type="InterPro" id="IPR013809">
    <property type="entry name" value="ENTH"/>
</dbReference>
<reference evidence="5 6" key="1">
    <citation type="submission" date="2016-07" db="EMBL/GenBank/DDBJ databases">
        <title>Pervasive Adenine N6-methylation of Active Genes in Fungi.</title>
        <authorList>
            <consortium name="DOE Joint Genome Institute"/>
            <person name="Mondo S.J."/>
            <person name="Dannebaum R.O."/>
            <person name="Kuo R.C."/>
            <person name="Labutti K."/>
            <person name="Haridas S."/>
            <person name="Kuo A."/>
            <person name="Salamov A."/>
            <person name="Ahrendt S.R."/>
            <person name="Lipzen A."/>
            <person name="Sullivan W."/>
            <person name="Andreopoulos W.B."/>
            <person name="Clum A."/>
            <person name="Lindquist E."/>
            <person name="Daum C."/>
            <person name="Ramamoorthy G.K."/>
            <person name="Gryganskyi A."/>
            <person name="Culley D."/>
            <person name="Magnuson J.K."/>
            <person name="James T.Y."/>
            <person name="O'Malley M.A."/>
            <person name="Stajich J.E."/>
            <person name="Spatafora J.W."/>
            <person name="Visel A."/>
            <person name="Grigoriev I.V."/>
        </authorList>
    </citation>
    <scope>NUCLEOTIDE SEQUENCE [LARGE SCALE GENOMIC DNA]</scope>
    <source>
        <strain evidence="5 6">CBS 129021</strain>
    </source>
</reference>
<dbReference type="SMART" id="SM00273">
    <property type="entry name" value="ENTH"/>
    <property type="match status" value="1"/>
</dbReference>
<dbReference type="GO" id="GO:0006900">
    <property type="term" value="P:vesicle budding from membrane"/>
    <property type="evidence" value="ECO:0007669"/>
    <property type="project" value="TreeGrafter"/>
</dbReference>
<dbReference type="InterPro" id="IPR045192">
    <property type="entry name" value="AP180-like"/>
</dbReference>
<dbReference type="GO" id="GO:0030136">
    <property type="term" value="C:clathrin-coated vesicle"/>
    <property type="evidence" value="ECO:0007669"/>
    <property type="project" value="InterPro"/>
</dbReference>
<feature type="domain" description="ENTH" evidence="4">
    <location>
        <begin position="1"/>
        <end position="124"/>
    </location>
</feature>